<evidence type="ECO:0000313" key="2">
    <source>
        <dbReference type="Proteomes" id="UP000704467"/>
    </source>
</evidence>
<keyword evidence="2" id="KW-1185">Reference proteome</keyword>
<comment type="caution">
    <text evidence="1">The sequence shown here is derived from an EMBL/GenBank/DDBJ whole genome shotgun (WGS) entry which is preliminary data.</text>
</comment>
<proteinExistence type="predicted"/>
<organism evidence="1 2">
    <name type="scientific">Brucella haematophila</name>
    <dbReference type="NCBI Taxonomy" id="419474"/>
    <lineage>
        <taxon>Bacteria</taxon>
        <taxon>Pseudomonadati</taxon>
        <taxon>Pseudomonadota</taxon>
        <taxon>Alphaproteobacteria</taxon>
        <taxon>Hyphomicrobiales</taxon>
        <taxon>Brucellaceae</taxon>
        <taxon>Brucella/Ochrobactrum group</taxon>
        <taxon>Brucella</taxon>
    </lineage>
</organism>
<dbReference type="RefSeq" id="WP_138786451.1">
    <property type="nucleotide sequence ID" value="NZ_JBHEEQ010000013.1"/>
</dbReference>
<gene>
    <name evidence="1" type="ORF">HED55_11315</name>
</gene>
<evidence type="ECO:0000313" key="1">
    <source>
        <dbReference type="EMBL" id="NKC03678.1"/>
    </source>
</evidence>
<name>A0ABX1DPW0_9HYPH</name>
<dbReference type="Proteomes" id="UP000704467">
    <property type="component" value="Unassembled WGS sequence"/>
</dbReference>
<sequence>MRYSTQTLVGLMAIVSIVSVQAKDMRHGTRHAYARALNDVNTDDGMVFDTNASASYGVRTTERSRRSSRMR</sequence>
<protein>
    <submittedName>
        <fullName evidence="1">Uncharacterized protein</fullName>
    </submittedName>
</protein>
<reference evidence="1 2" key="1">
    <citation type="submission" date="2020-03" db="EMBL/GenBank/DDBJ databases">
        <title>Whole genome sequencing of clinical and environmental type strains of Ochrobactrum.</title>
        <authorList>
            <person name="Dharne M."/>
        </authorList>
    </citation>
    <scope>NUCLEOTIDE SEQUENCE [LARGE SCALE GENOMIC DNA]</scope>
    <source>
        <strain evidence="1 2">CIP 109452</strain>
    </source>
</reference>
<accession>A0ABX1DPW0</accession>
<dbReference type="EMBL" id="JAAVLN010000001">
    <property type="protein sequence ID" value="NKC03678.1"/>
    <property type="molecule type" value="Genomic_DNA"/>
</dbReference>